<dbReference type="NCBIfam" id="TIGR01953">
    <property type="entry name" value="NusA"/>
    <property type="match status" value="1"/>
</dbReference>
<dbReference type="SUPFAM" id="SSF50249">
    <property type="entry name" value="Nucleic acid-binding proteins"/>
    <property type="match status" value="1"/>
</dbReference>
<dbReference type="PROSITE" id="PS50084">
    <property type="entry name" value="KH_TYPE_1"/>
    <property type="match status" value="1"/>
</dbReference>
<keyword evidence="6 7" id="KW-0804">Transcription</keyword>
<dbReference type="RefSeq" id="WP_290139224.1">
    <property type="nucleotide sequence ID" value="NZ_CP101620.1"/>
</dbReference>
<dbReference type="SMART" id="SM00322">
    <property type="entry name" value="KH"/>
    <property type="match status" value="2"/>
</dbReference>
<dbReference type="InterPro" id="IPR013735">
    <property type="entry name" value="TF_NusA_N"/>
</dbReference>
<dbReference type="Gene3D" id="3.30.300.20">
    <property type="match status" value="2"/>
</dbReference>
<dbReference type="PANTHER" id="PTHR22648">
    <property type="entry name" value="TRANSCRIPTION TERMINATION FACTOR NUSA"/>
    <property type="match status" value="1"/>
</dbReference>
<dbReference type="InterPro" id="IPR003029">
    <property type="entry name" value="S1_domain"/>
</dbReference>
<dbReference type="Pfam" id="PF08529">
    <property type="entry name" value="NusA_N"/>
    <property type="match status" value="1"/>
</dbReference>
<dbReference type="Gene3D" id="3.30.1480.10">
    <property type="entry name" value="NusA, N-terminal domain"/>
    <property type="match status" value="1"/>
</dbReference>
<comment type="subunit">
    <text evidence="7">Monomer. Binds directly to the core enzyme of the DNA-dependent RNA polymerase and to nascent RNA.</text>
</comment>
<evidence type="ECO:0000313" key="10">
    <source>
        <dbReference type="EMBL" id="UTY38713.1"/>
    </source>
</evidence>
<comment type="subcellular location">
    <subcellularLocation>
        <location evidence="7">Cytoplasm</location>
    </subcellularLocation>
</comment>
<evidence type="ECO:0000256" key="8">
    <source>
        <dbReference type="SAM" id="MobiDB-lite"/>
    </source>
</evidence>
<dbReference type="Gene3D" id="2.40.50.140">
    <property type="entry name" value="Nucleic acid-binding proteins"/>
    <property type="match status" value="1"/>
</dbReference>
<keyword evidence="2 7" id="KW-0963">Cytoplasm</keyword>
<evidence type="ECO:0000259" key="9">
    <source>
        <dbReference type="PROSITE" id="PS50126"/>
    </source>
</evidence>
<dbReference type="Proteomes" id="UP001060112">
    <property type="component" value="Chromosome"/>
</dbReference>
<dbReference type="SMART" id="SM00316">
    <property type="entry name" value="S1"/>
    <property type="match status" value="1"/>
</dbReference>
<reference evidence="10" key="1">
    <citation type="submission" date="2022-07" db="EMBL/GenBank/DDBJ databases">
        <title>Faecal culturing of patients with breast cancer.</title>
        <authorList>
            <person name="Teng N.M.Y."/>
            <person name="Kiu R."/>
            <person name="Evans R."/>
            <person name="Baker D.J."/>
            <person name="Zenner C."/>
            <person name="Robinson S.D."/>
            <person name="Hall L.J."/>
        </authorList>
    </citation>
    <scope>NUCLEOTIDE SEQUENCE</scope>
    <source>
        <strain evidence="10">LH1062</strain>
    </source>
</reference>
<evidence type="ECO:0000256" key="4">
    <source>
        <dbReference type="ARBA" id="ARBA00022884"/>
    </source>
</evidence>
<gene>
    <name evidence="7 10" type="primary">nusA</name>
    <name evidence="10" type="ORF">NMU03_14045</name>
</gene>
<evidence type="ECO:0000256" key="3">
    <source>
        <dbReference type="ARBA" id="ARBA00022814"/>
    </source>
</evidence>
<keyword evidence="1 7" id="KW-0806">Transcription termination</keyword>
<keyword evidence="5 7" id="KW-0805">Transcription regulation</keyword>
<evidence type="ECO:0000256" key="6">
    <source>
        <dbReference type="ARBA" id="ARBA00023163"/>
    </source>
</evidence>
<dbReference type="Pfam" id="PF00575">
    <property type="entry name" value="S1"/>
    <property type="match status" value="1"/>
</dbReference>
<dbReference type="CDD" id="cd22529">
    <property type="entry name" value="KH-II_NusA_rpt2"/>
    <property type="match status" value="1"/>
</dbReference>
<dbReference type="InterPro" id="IPR036555">
    <property type="entry name" value="NusA_N_sf"/>
</dbReference>
<feature type="domain" description="S1 motif" evidence="9">
    <location>
        <begin position="137"/>
        <end position="201"/>
    </location>
</feature>
<evidence type="ECO:0000256" key="1">
    <source>
        <dbReference type="ARBA" id="ARBA00022472"/>
    </source>
</evidence>
<dbReference type="EMBL" id="CP101620">
    <property type="protein sequence ID" value="UTY38713.1"/>
    <property type="molecule type" value="Genomic_DNA"/>
</dbReference>
<dbReference type="InterPro" id="IPR004087">
    <property type="entry name" value="KH_dom"/>
</dbReference>
<dbReference type="InterPro" id="IPR009019">
    <property type="entry name" value="KH_sf_prok-type"/>
</dbReference>
<dbReference type="SUPFAM" id="SSF69705">
    <property type="entry name" value="Transcription factor NusA, N-terminal domain"/>
    <property type="match status" value="1"/>
</dbReference>
<protein>
    <recommendedName>
        <fullName evidence="7">Transcription termination/antitermination protein NusA</fullName>
    </recommendedName>
</protein>
<keyword evidence="3 7" id="KW-0889">Transcription antitermination</keyword>
<dbReference type="InterPro" id="IPR010213">
    <property type="entry name" value="TF_NusA"/>
</dbReference>
<keyword evidence="4 7" id="KW-0694">RNA-binding</keyword>
<evidence type="ECO:0000256" key="5">
    <source>
        <dbReference type="ARBA" id="ARBA00023015"/>
    </source>
</evidence>
<comment type="function">
    <text evidence="7">Participates in both transcription termination and antitermination.</text>
</comment>
<comment type="similarity">
    <text evidence="7">Belongs to the NusA family.</text>
</comment>
<evidence type="ECO:0000313" key="11">
    <source>
        <dbReference type="Proteomes" id="UP001060112"/>
    </source>
</evidence>
<evidence type="ECO:0000256" key="7">
    <source>
        <dbReference type="HAMAP-Rule" id="MF_00945"/>
    </source>
</evidence>
<proteinExistence type="inferred from homology"/>
<feature type="compositionally biased region" description="Acidic residues" evidence="8">
    <location>
        <begin position="412"/>
        <end position="434"/>
    </location>
</feature>
<evidence type="ECO:0000256" key="2">
    <source>
        <dbReference type="ARBA" id="ARBA00022490"/>
    </source>
</evidence>
<dbReference type="InterPro" id="IPR015946">
    <property type="entry name" value="KH_dom-like_a/b"/>
</dbReference>
<dbReference type="PROSITE" id="PS50126">
    <property type="entry name" value="S1"/>
    <property type="match status" value="1"/>
</dbReference>
<organism evidence="10 11">
    <name type="scientific">Allocoprobacillus halotolerans</name>
    <dbReference type="NCBI Taxonomy" id="2944914"/>
    <lineage>
        <taxon>Bacteria</taxon>
        <taxon>Bacillati</taxon>
        <taxon>Bacillota</taxon>
        <taxon>Erysipelotrichia</taxon>
        <taxon>Erysipelotrichales</taxon>
        <taxon>Erysipelotrichaceae</taxon>
        <taxon>Allocoprobacillus</taxon>
    </lineage>
</organism>
<sequence length="455" mass="52189">MASKKFIQALDLLESEKGIKKEVVLDALKEALEKSYKKNYGGPESIIRVEINEVTGKIRLYEIKHVVDDVNDEDYELSLEEAQMINPKYQIGDDVVTEVDPEVFGRLAAIQTKQLLKQKIREAEKETLYNEYIDKKDDIINGTVDRVEERFAIINIGRTGALLPLNQQIPGEKIYEGQRIKVYVSDVERNTKGTHIGVSRTEPGLVKRLFEMEVPEIYDGTVEIKSVSREAGDRSKIAVYTSHENIDPIGACVGPKGARVRNVVNELNGEMIDIIEWSEDPVVYISHALSPSDVEYVDVDEEKHSALVIVPDNQLSLAIGKRGQNARLAVRLTGWKIDIKSVTEAANEGIVYGEDAEFEKSFEAQMTQEEPLVEDDFEEEIFDFEEETPEMVTDHEESDIIEEDSQAMAEQDNQDFEEFDDYDEDYDDEYEDYDYDPKYDEDIDYDEFDKYYDEK</sequence>
<dbReference type="HAMAP" id="MF_00945_B">
    <property type="entry name" value="NusA_B"/>
    <property type="match status" value="1"/>
</dbReference>
<dbReference type="InterPro" id="IPR025249">
    <property type="entry name" value="TF_NusA_KH_1st"/>
</dbReference>
<dbReference type="CDD" id="cd02134">
    <property type="entry name" value="KH-II_NusA_rpt1"/>
    <property type="match status" value="1"/>
</dbReference>
<accession>A0ABY5I3U3</accession>
<keyword evidence="11" id="KW-1185">Reference proteome</keyword>
<dbReference type="Pfam" id="PF26594">
    <property type="entry name" value="KH_NusA_2nd"/>
    <property type="match status" value="1"/>
</dbReference>
<dbReference type="InterPro" id="IPR030842">
    <property type="entry name" value="TF_NusA_bacterial"/>
</dbReference>
<dbReference type="PANTHER" id="PTHR22648:SF0">
    <property type="entry name" value="TRANSCRIPTION TERMINATION_ANTITERMINATION PROTEIN NUSA"/>
    <property type="match status" value="1"/>
</dbReference>
<dbReference type="SUPFAM" id="SSF54814">
    <property type="entry name" value="Prokaryotic type KH domain (KH-domain type II)"/>
    <property type="match status" value="2"/>
</dbReference>
<dbReference type="InterPro" id="IPR058582">
    <property type="entry name" value="KH_NusA_2nd"/>
</dbReference>
<name>A0ABY5I3U3_9FIRM</name>
<dbReference type="InterPro" id="IPR012340">
    <property type="entry name" value="NA-bd_OB-fold"/>
</dbReference>
<dbReference type="CDD" id="cd04455">
    <property type="entry name" value="S1_NusA"/>
    <property type="match status" value="1"/>
</dbReference>
<dbReference type="Pfam" id="PF13184">
    <property type="entry name" value="KH_NusA_1st"/>
    <property type="match status" value="1"/>
</dbReference>
<feature type="region of interest" description="Disordered" evidence="8">
    <location>
        <begin position="405"/>
        <end position="442"/>
    </location>
</feature>